<evidence type="ECO:0000313" key="3">
    <source>
        <dbReference type="EMBL" id="TFK92312.1"/>
    </source>
</evidence>
<feature type="compositionally biased region" description="Low complexity" evidence="1">
    <location>
        <begin position="330"/>
        <end position="339"/>
    </location>
</feature>
<dbReference type="AlphaFoldDB" id="A0A5C3PS32"/>
<reference evidence="3 4" key="1">
    <citation type="journal article" date="2019" name="Nat. Ecol. Evol.">
        <title>Megaphylogeny resolves global patterns of mushroom evolution.</title>
        <authorList>
            <person name="Varga T."/>
            <person name="Krizsan K."/>
            <person name="Foldi C."/>
            <person name="Dima B."/>
            <person name="Sanchez-Garcia M."/>
            <person name="Sanchez-Ramirez S."/>
            <person name="Szollosi G.J."/>
            <person name="Szarkandi J.G."/>
            <person name="Papp V."/>
            <person name="Albert L."/>
            <person name="Andreopoulos W."/>
            <person name="Angelini C."/>
            <person name="Antonin V."/>
            <person name="Barry K.W."/>
            <person name="Bougher N.L."/>
            <person name="Buchanan P."/>
            <person name="Buyck B."/>
            <person name="Bense V."/>
            <person name="Catcheside P."/>
            <person name="Chovatia M."/>
            <person name="Cooper J."/>
            <person name="Damon W."/>
            <person name="Desjardin D."/>
            <person name="Finy P."/>
            <person name="Geml J."/>
            <person name="Haridas S."/>
            <person name="Hughes K."/>
            <person name="Justo A."/>
            <person name="Karasinski D."/>
            <person name="Kautmanova I."/>
            <person name="Kiss B."/>
            <person name="Kocsube S."/>
            <person name="Kotiranta H."/>
            <person name="LaButti K.M."/>
            <person name="Lechner B.E."/>
            <person name="Liimatainen K."/>
            <person name="Lipzen A."/>
            <person name="Lukacs Z."/>
            <person name="Mihaltcheva S."/>
            <person name="Morgado L.N."/>
            <person name="Niskanen T."/>
            <person name="Noordeloos M.E."/>
            <person name="Ohm R.A."/>
            <person name="Ortiz-Santana B."/>
            <person name="Ovrebo C."/>
            <person name="Racz N."/>
            <person name="Riley R."/>
            <person name="Savchenko A."/>
            <person name="Shiryaev A."/>
            <person name="Soop K."/>
            <person name="Spirin V."/>
            <person name="Szebenyi C."/>
            <person name="Tomsovsky M."/>
            <person name="Tulloss R.E."/>
            <person name="Uehling J."/>
            <person name="Grigoriev I.V."/>
            <person name="Vagvolgyi C."/>
            <person name="Papp T."/>
            <person name="Martin F.M."/>
            <person name="Miettinen O."/>
            <person name="Hibbett D.S."/>
            <person name="Nagy L.G."/>
        </authorList>
    </citation>
    <scope>NUCLEOTIDE SEQUENCE [LARGE SCALE GENOMIC DNA]</scope>
    <source>
        <strain evidence="3 4">HHB13444</strain>
    </source>
</reference>
<gene>
    <name evidence="3" type="ORF">K466DRAFT_513719</name>
</gene>
<dbReference type="InParanoid" id="A0A5C3PS32"/>
<proteinExistence type="predicted"/>
<dbReference type="Pfam" id="PF20719">
    <property type="entry name" value="Med16_C"/>
    <property type="match status" value="1"/>
</dbReference>
<dbReference type="STRING" id="1314778.A0A5C3PS32"/>
<evidence type="ECO:0000256" key="1">
    <source>
        <dbReference type="SAM" id="MobiDB-lite"/>
    </source>
</evidence>
<sequence length="890" mass="97526">MHERNLSLAAKGKAKESVQWQLGWWDLSHSLEGTKRPAQWSKSSVIYTAHESEPQVLGRHFPSAQQFYLPNPPLPYPIEADPPTVLSLCPSDDWLFAYFPGKSGEGFGCIWHKEAQLDDWQVKECWTYPVGGGIVTAAWSYPHREWVVTDEGMSMRLPTLGPLAPVGTPLLLLVTESHQLLVFTVSAQTKPQQLGRTSLLQHFTPDSEPIGKIGGDKICVKAAIGLCYQDSVILVAMRSKLLPSQGAAQALQNAVDLGLSMDLGQPQPVDSPFSHEWELWGEEPTISICEVRIEYKPGIKPVLNRPLPPIYNPGSLVDMVFYCPPPPRSAGPSSSGSGKPDSKTSASNVRTLHLAATFFDSNDYTSLPKSEIVSYTFLAPGNPASYWILRGEHRRQSHTKVPCFLLPSISRGGLLAGFLDAGGLLPRRKSKSKETTTGAIEVLKLPDLSTHEDWESVPILSHIQAGTIDVPVSVALSPNETLVCGISSPLLGSHQSIQILPRRVSGETSLILTGHLHEDLSRHLVAAIRARYSPSDVIHALAVPTLPTEVTVNTLDKTFTTMEADSFGLMEIWTGELLGVATEVYSARMRKLERGPEQDLCAARWQTAHEMSSLGACCSAFDTCREGDSYDLDAVWQLLGLTGWVIEFVEKLLKECIFVGERPDEPTTPSLGGSKGTTLDSPIFLHLVHPYSLSRLHTAMEHVKRFHDQVSKLTAKGENSHIAKDYLLDITEGSGIDLQLLGSFLAEILQESKTLNAQDLRRSLASCGPVQSLQPQIRKVINKVLTSKAIDRARLFIKPSDLSDGIARLSLSEPAAPSGTLKDKNVDVVKKSALWRNKAASVCTRCGGRSEVAVGVQTGTDKTLSRWQTWEKAWQLRCVCGGLWCSTVYP</sequence>
<dbReference type="Proteomes" id="UP000308197">
    <property type="component" value="Unassembled WGS sequence"/>
</dbReference>
<feature type="region of interest" description="Disordered" evidence="1">
    <location>
        <begin position="327"/>
        <end position="346"/>
    </location>
</feature>
<name>A0A5C3PS32_9APHY</name>
<dbReference type="EMBL" id="ML211001">
    <property type="protein sequence ID" value="TFK92312.1"/>
    <property type="molecule type" value="Genomic_DNA"/>
</dbReference>
<evidence type="ECO:0000313" key="4">
    <source>
        <dbReference type="Proteomes" id="UP000308197"/>
    </source>
</evidence>
<evidence type="ECO:0000259" key="2">
    <source>
        <dbReference type="Pfam" id="PF20719"/>
    </source>
</evidence>
<feature type="domain" description="Mediator complex subunit 16 C-terminal" evidence="2">
    <location>
        <begin position="819"/>
        <end position="885"/>
    </location>
</feature>
<dbReference type="InterPro" id="IPR048339">
    <property type="entry name" value="Mediator_Med16_C"/>
</dbReference>
<organism evidence="3 4">
    <name type="scientific">Polyporus arcularius HHB13444</name>
    <dbReference type="NCBI Taxonomy" id="1314778"/>
    <lineage>
        <taxon>Eukaryota</taxon>
        <taxon>Fungi</taxon>
        <taxon>Dikarya</taxon>
        <taxon>Basidiomycota</taxon>
        <taxon>Agaricomycotina</taxon>
        <taxon>Agaricomycetes</taxon>
        <taxon>Polyporales</taxon>
        <taxon>Polyporaceae</taxon>
        <taxon>Polyporus</taxon>
    </lineage>
</organism>
<keyword evidence="4" id="KW-1185">Reference proteome</keyword>
<protein>
    <recommendedName>
        <fullName evidence="2">Mediator complex subunit 16 C-terminal domain-containing protein</fullName>
    </recommendedName>
</protein>
<accession>A0A5C3PS32</accession>